<keyword evidence="2" id="KW-1185">Reference proteome</keyword>
<name>A0A9J6AUY0_SOLCO</name>
<comment type="caution">
    <text evidence="1">The sequence shown here is derived from an EMBL/GenBank/DDBJ whole genome shotgun (WGS) entry which is preliminary data.</text>
</comment>
<evidence type="ECO:0000313" key="2">
    <source>
        <dbReference type="Proteomes" id="UP000824120"/>
    </source>
</evidence>
<accession>A0A9J6AUY0</accession>
<reference evidence="1 2" key="1">
    <citation type="submission" date="2020-09" db="EMBL/GenBank/DDBJ databases">
        <title>De no assembly of potato wild relative species, Solanum commersonii.</title>
        <authorList>
            <person name="Cho K."/>
        </authorList>
    </citation>
    <scope>NUCLEOTIDE SEQUENCE [LARGE SCALE GENOMIC DNA]</scope>
    <source>
        <strain evidence="1">LZ3.2</strain>
        <tissue evidence="1">Leaf</tissue>
    </source>
</reference>
<evidence type="ECO:0000313" key="1">
    <source>
        <dbReference type="EMBL" id="KAG5628342.1"/>
    </source>
</evidence>
<dbReference type="EMBL" id="JACXVP010000001">
    <property type="protein sequence ID" value="KAG5628342.1"/>
    <property type="molecule type" value="Genomic_DNA"/>
</dbReference>
<organism evidence="1 2">
    <name type="scientific">Solanum commersonii</name>
    <name type="common">Commerson's wild potato</name>
    <name type="synonym">Commerson's nightshade</name>
    <dbReference type="NCBI Taxonomy" id="4109"/>
    <lineage>
        <taxon>Eukaryota</taxon>
        <taxon>Viridiplantae</taxon>
        <taxon>Streptophyta</taxon>
        <taxon>Embryophyta</taxon>
        <taxon>Tracheophyta</taxon>
        <taxon>Spermatophyta</taxon>
        <taxon>Magnoliopsida</taxon>
        <taxon>eudicotyledons</taxon>
        <taxon>Gunneridae</taxon>
        <taxon>Pentapetalae</taxon>
        <taxon>asterids</taxon>
        <taxon>lamiids</taxon>
        <taxon>Solanales</taxon>
        <taxon>Solanaceae</taxon>
        <taxon>Solanoideae</taxon>
        <taxon>Solaneae</taxon>
        <taxon>Solanum</taxon>
    </lineage>
</organism>
<dbReference type="AlphaFoldDB" id="A0A9J6AUY0"/>
<protein>
    <submittedName>
        <fullName evidence="1">Uncharacterized protein</fullName>
    </submittedName>
</protein>
<gene>
    <name evidence="1" type="ORF">H5410_000059</name>
</gene>
<proteinExistence type="predicted"/>
<dbReference type="Proteomes" id="UP000824120">
    <property type="component" value="Chromosome 1"/>
</dbReference>
<sequence>MPTEQINERTLFLSFYRICLKKEKKIQELAWLVPLRNGCTYEAIRNCVVNEWEVADGLKIMQLRDTKTLFRSANEEQAVKTLPGGRRWVVIANRMRNLIESLDVNGEVYEKDEEEVKGAIVVFSQLRKGMRERLERGIDEEEVREAVASDGFTLAYFQQCWG</sequence>